<reference evidence="1" key="1">
    <citation type="submission" date="2020-04" db="EMBL/GenBank/DDBJ databases">
        <authorList>
            <person name="Alioto T."/>
            <person name="Alioto T."/>
            <person name="Gomez Garrido J."/>
        </authorList>
    </citation>
    <scope>NUCLEOTIDE SEQUENCE</scope>
    <source>
        <strain evidence="1">A484AB</strain>
    </source>
</reference>
<sequence length="123" mass="14541">MDKKLKCEVEWDRLTMLFEEKRAKDLIIMSNSDAFLSFQQKLGDGELTSWQLWSELIEPLERNKLDISHYLYTAEKLGTSGEQPILDEFIKFLHVTSRCGVQTEIHEKAKKIVYSPTPWEYKR</sequence>
<dbReference type="AlphaFoldDB" id="A0A6S7HQJ9"/>
<protein>
    <submittedName>
        <fullName evidence="1">Uncharacterized protein</fullName>
    </submittedName>
</protein>
<organism evidence="1 2">
    <name type="scientific">Paramuricea clavata</name>
    <name type="common">Red gorgonian</name>
    <name type="synonym">Violescent sea-whip</name>
    <dbReference type="NCBI Taxonomy" id="317549"/>
    <lineage>
        <taxon>Eukaryota</taxon>
        <taxon>Metazoa</taxon>
        <taxon>Cnidaria</taxon>
        <taxon>Anthozoa</taxon>
        <taxon>Octocorallia</taxon>
        <taxon>Malacalcyonacea</taxon>
        <taxon>Plexauridae</taxon>
        <taxon>Paramuricea</taxon>
    </lineage>
</organism>
<gene>
    <name evidence="1" type="ORF">PACLA_8A055734</name>
</gene>
<dbReference type="Proteomes" id="UP001152795">
    <property type="component" value="Unassembled WGS sequence"/>
</dbReference>
<accession>A0A6S7HQJ9</accession>
<dbReference type="EMBL" id="CACRXK020006089">
    <property type="protein sequence ID" value="CAB4008325.1"/>
    <property type="molecule type" value="Genomic_DNA"/>
</dbReference>
<keyword evidence="2" id="KW-1185">Reference proteome</keyword>
<evidence type="ECO:0000313" key="2">
    <source>
        <dbReference type="Proteomes" id="UP001152795"/>
    </source>
</evidence>
<evidence type="ECO:0000313" key="1">
    <source>
        <dbReference type="EMBL" id="CAB4008325.1"/>
    </source>
</evidence>
<proteinExistence type="predicted"/>
<comment type="caution">
    <text evidence="1">The sequence shown here is derived from an EMBL/GenBank/DDBJ whole genome shotgun (WGS) entry which is preliminary data.</text>
</comment>
<name>A0A6S7HQJ9_PARCT</name>